<dbReference type="EMBL" id="JBHRXX010000006">
    <property type="protein sequence ID" value="MFC3684800.1"/>
    <property type="molecule type" value="Genomic_DNA"/>
</dbReference>
<protein>
    <submittedName>
        <fullName evidence="1">Uncharacterized protein</fullName>
    </submittedName>
</protein>
<sequence length="182" mass="20855">MTTIHTVFQRLWRQWLALTLLVVMAGCATGPKMVPHAFSFDGNYDKWADKVDLLAYAYGDRYHMVREDLANPSSSLYAGKTSLPPSTGVNGPMPVGEFLHVKWRLKATGEVFEERVDLRDRLPTDMTDQELTFVIDERRLYVYVVTPLAQAPGGKTDTHRTWHSKYNVTYEIFPTLEKRGEK</sequence>
<evidence type="ECO:0000313" key="1">
    <source>
        <dbReference type="EMBL" id="MFC3684800.1"/>
    </source>
</evidence>
<comment type="caution">
    <text evidence="1">The sequence shown here is derived from an EMBL/GenBank/DDBJ whole genome shotgun (WGS) entry which is preliminary data.</text>
</comment>
<dbReference type="RefSeq" id="WP_382175017.1">
    <property type="nucleotide sequence ID" value="NZ_JBHRXX010000006.1"/>
</dbReference>
<dbReference type="Proteomes" id="UP001595729">
    <property type="component" value="Unassembled WGS sequence"/>
</dbReference>
<organism evidence="1 2">
    <name type="scientific">Hydrogenophaga luteola</name>
    <dbReference type="NCBI Taxonomy" id="1591122"/>
    <lineage>
        <taxon>Bacteria</taxon>
        <taxon>Pseudomonadati</taxon>
        <taxon>Pseudomonadota</taxon>
        <taxon>Betaproteobacteria</taxon>
        <taxon>Burkholderiales</taxon>
        <taxon>Comamonadaceae</taxon>
        <taxon>Hydrogenophaga</taxon>
    </lineage>
</organism>
<evidence type="ECO:0000313" key="2">
    <source>
        <dbReference type="Proteomes" id="UP001595729"/>
    </source>
</evidence>
<keyword evidence="2" id="KW-1185">Reference proteome</keyword>
<name>A0ABV7W4W9_9BURK</name>
<proteinExistence type="predicted"/>
<accession>A0ABV7W4W9</accession>
<gene>
    <name evidence="1" type="ORF">ACFOPI_14450</name>
</gene>
<reference evidence="2" key="1">
    <citation type="journal article" date="2019" name="Int. J. Syst. Evol. Microbiol.">
        <title>The Global Catalogue of Microorganisms (GCM) 10K type strain sequencing project: providing services to taxonomists for standard genome sequencing and annotation.</title>
        <authorList>
            <consortium name="The Broad Institute Genomics Platform"/>
            <consortium name="The Broad Institute Genome Sequencing Center for Infectious Disease"/>
            <person name="Wu L."/>
            <person name="Ma J."/>
        </authorList>
    </citation>
    <scope>NUCLEOTIDE SEQUENCE [LARGE SCALE GENOMIC DNA]</scope>
    <source>
        <strain evidence="2">KCTC 42501</strain>
    </source>
</reference>